<name>A0A0M9A3D6_9HYME</name>
<organism evidence="1 2">
    <name type="scientific">Melipona quadrifasciata</name>
    <dbReference type="NCBI Taxonomy" id="166423"/>
    <lineage>
        <taxon>Eukaryota</taxon>
        <taxon>Metazoa</taxon>
        <taxon>Ecdysozoa</taxon>
        <taxon>Arthropoda</taxon>
        <taxon>Hexapoda</taxon>
        <taxon>Insecta</taxon>
        <taxon>Pterygota</taxon>
        <taxon>Neoptera</taxon>
        <taxon>Endopterygota</taxon>
        <taxon>Hymenoptera</taxon>
        <taxon>Apocrita</taxon>
        <taxon>Aculeata</taxon>
        <taxon>Apoidea</taxon>
        <taxon>Anthophila</taxon>
        <taxon>Apidae</taxon>
        <taxon>Melipona</taxon>
    </lineage>
</organism>
<proteinExistence type="predicted"/>
<gene>
    <name evidence="1" type="ORF">WN51_12815</name>
</gene>
<sequence length="284" mass="32537">MRVLEAEIELEIPKFQQHEQTKLIQNQLHFLVSFMVMTRNVRKISSSSCDKIVSVFHNWQQRAQTLIDYTLVGVDPTEMGHILVRLTRTNSETIAIELQRRHAKKSTLAIISRRTSAEFLSLTPAGQQQLSNFEDRGPIYAEKWRESGLRKNERDEEEDYSVMEEARATVDVYLEMICIKFLPGDPGETSRGRMQQQRATSRVVGGSGIINFRIINLGIISLRVTLVRIVLINDSLALLNHSVVMILSEMLFYTNIRLGLGIWVMRLETQVQYILTAGLDTLKC</sequence>
<reference evidence="1 2" key="1">
    <citation type="submission" date="2015-07" db="EMBL/GenBank/DDBJ databases">
        <title>The genome of Melipona quadrifasciata.</title>
        <authorList>
            <person name="Pan H."/>
            <person name="Kapheim K."/>
        </authorList>
    </citation>
    <scope>NUCLEOTIDE SEQUENCE [LARGE SCALE GENOMIC DNA]</scope>
    <source>
        <strain evidence="1">0111107301</strain>
        <tissue evidence="1">Whole body</tissue>
    </source>
</reference>
<accession>A0A0M9A3D6</accession>
<protein>
    <submittedName>
        <fullName evidence="1">Uncharacterized protein</fullName>
    </submittedName>
</protein>
<dbReference type="Proteomes" id="UP000053105">
    <property type="component" value="Unassembled WGS sequence"/>
</dbReference>
<evidence type="ECO:0000313" key="2">
    <source>
        <dbReference type="Proteomes" id="UP000053105"/>
    </source>
</evidence>
<dbReference type="AlphaFoldDB" id="A0A0M9A3D6"/>
<evidence type="ECO:0000313" key="1">
    <source>
        <dbReference type="EMBL" id="KOX75626.1"/>
    </source>
</evidence>
<keyword evidence="2" id="KW-1185">Reference proteome</keyword>
<dbReference type="EMBL" id="KQ435760">
    <property type="protein sequence ID" value="KOX75626.1"/>
    <property type="molecule type" value="Genomic_DNA"/>
</dbReference>